<accession>A0A176WFZ5</accession>
<proteinExistence type="predicted"/>
<feature type="region of interest" description="Disordered" evidence="1">
    <location>
        <begin position="1"/>
        <end position="31"/>
    </location>
</feature>
<comment type="caution">
    <text evidence="2">The sequence shown here is derived from an EMBL/GenBank/DDBJ whole genome shotgun (WGS) entry which is preliminary data.</text>
</comment>
<dbReference type="Proteomes" id="UP000077202">
    <property type="component" value="Unassembled WGS sequence"/>
</dbReference>
<dbReference type="AlphaFoldDB" id="A0A176WFZ5"/>
<evidence type="ECO:0000256" key="1">
    <source>
        <dbReference type="SAM" id="MobiDB-lite"/>
    </source>
</evidence>
<evidence type="ECO:0000313" key="2">
    <source>
        <dbReference type="EMBL" id="OAE32140.1"/>
    </source>
</evidence>
<gene>
    <name evidence="2" type="ORF">AXG93_2912s1300</name>
</gene>
<protein>
    <submittedName>
        <fullName evidence="2">Uncharacterized protein</fullName>
    </submittedName>
</protein>
<name>A0A176WFZ5_MARPO</name>
<organism evidence="2 3">
    <name type="scientific">Marchantia polymorpha subsp. ruderalis</name>
    <dbReference type="NCBI Taxonomy" id="1480154"/>
    <lineage>
        <taxon>Eukaryota</taxon>
        <taxon>Viridiplantae</taxon>
        <taxon>Streptophyta</taxon>
        <taxon>Embryophyta</taxon>
        <taxon>Marchantiophyta</taxon>
        <taxon>Marchantiopsida</taxon>
        <taxon>Marchantiidae</taxon>
        <taxon>Marchantiales</taxon>
        <taxon>Marchantiaceae</taxon>
        <taxon>Marchantia</taxon>
    </lineage>
</organism>
<reference evidence="2" key="1">
    <citation type="submission" date="2016-03" db="EMBL/GenBank/DDBJ databases">
        <title>Mechanisms controlling the formation of the plant cell surface in tip-growing cells are functionally conserved among land plants.</title>
        <authorList>
            <person name="Honkanen S."/>
            <person name="Jones V.A."/>
            <person name="Morieri G."/>
            <person name="Champion C."/>
            <person name="Hetherington A.J."/>
            <person name="Kelly S."/>
            <person name="Saint-Marcoux D."/>
            <person name="Proust H."/>
            <person name="Prescott H."/>
            <person name="Dolan L."/>
        </authorList>
    </citation>
    <scope>NUCLEOTIDE SEQUENCE [LARGE SCALE GENOMIC DNA]</scope>
    <source>
        <tissue evidence="2">Whole gametophyte</tissue>
    </source>
</reference>
<sequence>MESSSSHSHSSPSVGLAGHYSEPSFTGREENARVGIGRRPLHYTGRDGWSSRIGCRTLYATAAGAAAGFGVGVYKGAGYARWMGIMSTNFALVTAGFCGSQELVREIRAADPDDPLNCVPGGLISGGVLGRLQGGPSRALPCALLFAVVGTTLQYGVNRLEDYRLRRFIEISNPELVPKKEVLLEHKAETVKWNFPEWFPIQVLDVEAAAKRKAEQELDFKRQTESLRESDGDLRLTFRNSVVVLTPRKDDRICCGCKQKQPLSPWAS</sequence>
<dbReference type="EMBL" id="LVLJ01000884">
    <property type="protein sequence ID" value="OAE32140.1"/>
    <property type="molecule type" value="Genomic_DNA"/>
</dbReference>
<evidence type="ECO:0000313" key="3">
    <source>
        <dbReference type="Proteomes" id="UP000077202"/>
    </source>
</evidence>
<feature type="compositionally biased region" description="Low complexity" evidence="1">
    <location>
        <begin position="1"/>
        <end position="13"/>
    </location>
</feature>
<keyword evidence="3" id="KW-1185">Reference proteome</keyword>